<dbReference type="Proteomes" id="UP001164250">
    <property type="component" value="Chromosome 6"/>
</dbReference>
<dbReference type="EMBL" id="CM047902">
    <property type="protein sequence ID" value="KAJ0094908.1"/>
    <property type="molecule type" value="Genomic_DNA"/>
</dbReference>
<gene>
    <name evidence="1" type="ORF">Patl1_17287</name>
</gene>
<keyword evidence="2" id="KW-1185">Reference proteome</keyword>
<accession>A0ACC1B7N6</accession>
<evidence type="ECO:0000313" key="1">
    <source>
        <dbReference type="EMBL" id="KAJ0094908.1"/>
    </source>
</evidence>
<organism evidence="1 2">
    <name type="scientific">Pistacia atlantica</name>
    <dbReference type="NCBI Taxonomy" id="434234"/>
    <lineage>
        <taxon>Eukaryota</taxon>
        <taxon>Viridiplantae</taxon>
        <taxon>Streptophyta</taxon>
        <taxon>Embryophyta</taxon>
        <taxon>Tracheophyta</taxon>
        <taxon>Spermatophyta</taxon>
        <taxon>Magnoliopsida</taxon>
        <taxon>eudicotyledons</taxon>
        <taxon>Gunneridae</taxon>
        <taxon>Pentapetalae</taxon>
        <taxon>rosids</taxon>
        <taxon>malvids</taxon>
        <taxon>Sapindales</taxon>
        <taxon>Anacardiaceae</taxon>
        <taxon>Pistacia</taxon>
    </lineage>
</organism>
<proteinExistence type="predicted"/>
<evidence type="ECO:0000313" key="2">
    <source>
        <dbReference type="Proteomes" id="UP001164250"/>
    </source>
</evidence>
<sequence length="643" mass="71498">MMKKTDEENKNDAKTWGTWEELLLASAVKRHGLKNWESVAMELQTKTSLPHLLATAQCCKQKYHDLKRRFKDEQHEHEHEPEPPAKLVSIPWLEELRKVRVDELKQEVQRYDLNILSLQLKVKRLEEEREPALDIKTTQQKPDLDDQNIDKNDEPDKSEEPEKACKRLVSGEESDRENRSVNESNSTGLSEKIGDGEIIKNEAKAIGSGGVGGSKAVESDELGDSVTQLSSDVQSSASFGKKRKRSCGDSIKGMDVKSEPLIRLLELIRTHKHVSLFERRLKSQESNKYKEIVRQHVDLETIQTRVEQGSYSSCILTFYRDVLLVFNNAILYFPKSSLESATAFQLRNLFSNEIKKEYYKSDSSQDPLLPPAPPPPAAPAPLPPQLKPHLERSDSLLAKHKQSAPIIVCRKRSSVSTKPSTSSTFARQQQTDGKKQSADIKQPSVERSSSLLKVKTEEKAVTTGARSSRRSNRNPTTNTNNTTSPPSNKKQNATSGSKAGSGSGSGSVDKQETPKADKKKSEGSSTSDKKKSVVDFLKRIKKNSPVQTVKKSKGSEEQKKNNNSSSGSSSSSSSSSSGKKDKGKGRALWRSERRQSAKEENSPSKRSVGRPPKKTAETSGKRGREGGGKETVVGKRQSKRARR</sequence>
<protein>
    <submittedName>
        <fullName evidence="1">Uncharacterized protein</fullName>
    </submittedName>
</protein>
<comment type="caution">
    <text evidence="1">The sequence shown here is derived from an EMBL/GenBank/DDBJ whole genome shotgun (WGS) entry which is preliminary data.</text>
</comment>
<name>A0ACC1B7N6_9ROSI</name>
<reference evidence="2" key="1">
    <citation type="journal article" date="2023" name="G3 (Bethesda)">
        <title>Genome assembly and association tests identify interacting loci associated with vigor, precocity, and sex in interspecific pistachio rootstocks.</title>
        <authorList>
            <person name="Palmer W."/>
            <person name="Jacygrad E."/>
            <person name="Sagayaradj S."/>
            <person name="Cavanaugh K."/>
            <person name="Han R."/>
            <person name="Bertier L."/>
            <person name="Beede B."/>
            <person name="Kafkas S."/>
            <person name="Golino D."/>
            <person name="Preece J."/>
            <person name="Michelmore R."/>
        </authorList>
    </citation>
    <scope>NUCLEOTIDE SEQUENCE [LARGE SCALE GENOMIC DNA]</scope>
</reference>